<reference evidence="2 3" key="1">
    <citation type="submission" date="2021-01" db="EMBL/GenBank/DDBJ databases">
        <title>Whole genome shotgun sequence of Catellatospora chokoriensis NBRC 107358.</title>
        <authorList>
            <person name="Komaki H."/>
            <person name="Tamura T."/>
        </authorList>
    </citation>
    <scope>NUCLEOTIDE SEQUENCE [LARGE SCALE GENOMIC DNA]</scope>
    <source>
        <strain evidence="2 3">NBRC 107358</strain>
    </source>
</reference>
<dbReference type="AlphaFoldDB" id="A0A8J3JZF9"/>
<evidence type="ECO:0000313" key="3">
    <source>
        <dbReference type="Proteomes" id="UP000619293"/>
    </source>
</evidence>
<evidence type="ECO:0000256" key="1">
    <source>
        <dbReference type="SAM" id="Phobius"/>
    </source>
</evidence>
<sequence>MALLVNSIIMLGMLVLMPLGLRLVDGPGIARLARWWPVVAVPSAVALWLPRGALAAGLCVPYALMTLLLLAGLAVTRLAQRRSLASAEVAVLTALAAPTAAASALVAERAGHELFGFGLGILALTVPHLHFAGFGAALIAGLVCRSVDSGAARAAAWCVPVGTLLVLAGYFVDDTAELAGAVVLTTGMWLIAWLTWRDVRARSADRATRTLLAVAAATLAVTMLLALSWALGEATGLPHPSLAWMAATHGLANALAFVLCALVAWRRTGVRA</sequence>
<evidence type="ECO:0008006" key="4">
    <source>
        <dbReference type="Google" id="ProtNLM"/>
    </source>
</evidence>
<feature type="transmembrane region" description="Helical" evidence="1">
    <location>
        <begin position="55"/>
        <end position="75"/>
    </location>
</feature>
<name>A0A8J3JZF9_9ACTN</name>
<gene>
    <name evidence="2" type="ORF">Cch02nite_11820</name>
</gene>
<dbReference type="Pfam" id="PF14158">
    <property type="entry name" value="YndJ"/>
    <property type="match status" value="1"/>
</dbReference>
<proteinExistence type="predicted"/>
<evidence type="ECO:0000313" key="2">
    <source>
        <dbReference type="EMBL" id="GIF87738.1"/>
    </source>
</evidence>
<feature type="transmembrane region" description="Helical" evidence="1">
    <location>
        <begin position="178"/>
        <end position="196"/>
    </location>
</feature>
<organism evidence="2 3">
    <name type="scientific">Catellatospora chokoriensis</name>
    <dbReference type="NCBI Taxonomy" id="310353"/>
    <lineage>
        <taxon>Bacteria</taxon>
        <taxon>Bacillati</taxon>
        <taxon>Actinomycetota</taxon>
        <taxon>Actinomycetes</taxon>
        <taxon>Micromonosporales</taxon>
        <taxon>Micromonosporaceae</taxon>
        <taxon>Catellatospora</taxon>
    </lineage>
</organism>
<feature type="transmembrane region" description="Helical" evidence="1">
    <location>
        <begin position="208"/>
        <end position="230"/>
    </location>
</feature>
<dbReference type="EMBL" id="BONG01000005">
    <property type="protein sequence ID" value="GIF87738.1"/>
    <property type="molecule type" value="Genomic_DNA"/>
</dbReference>
<feature type="transmembrane region" description="Helical" evidence="1">
    <location>
        <begin position="87"/>
        <end position="107"/>
    </location>
</feature>
<dbReference type="InterPro" id="IPR025450">
    <property type="entry name" value="YndJ-like"/>
</dbReference>
<feature type="transmembrane region" description="Helical" evidence="1">
    <location>
        <begin position="242"/>
        <end position="265"/>
    </location>
</feature>
<feature type="transmembrane region" description="Helical" evidence="1">
    <location>
        <begin position="6"/>
        <end position="25"/>
    </location>
</feature>
<keyword evidence="1" id="KW-0472">Membrane</keyword>
<comment type="caution">
    <text evidence="2">The sequence shown here is derived from an EMBL/GenBank/DDBJ whole genome shotgun (WGS) entry which is preliminary data.</text>
</comment>
<protein>
    <recommendedName>
        <fullName evidence="4">YndJ-like protein</fullName>
    </recommendedName>
</protein>
<feature type="transmembrane region" description="Helical" evidence="1">
    <location>
        <begin position="154"/>
        <end position="172"/>
    </location>
</feature>
<keyword evidence="3" id="KW-1185">Reference proteome</keyword>
<accession>A0A8J3JZF9</accession>
<feature type="transmembrane region" description="Helical" evidence="1">
    <location>
        <begin position="119"/>
        <end position="142"/>
    </location>
</feature>
<keyword evidence="1" id="KW-1133">Transmembrane helix</keyword>
<dbReference type="RefSeq" id="WP_191839457.1">
    <property type="nucleotide sequence ID" value="NZ_BAAALB010000007.1"/>
</dbReference>
<keyword evidence="1" id="KW-0812">Transmembrane</keyword>
<dbReference type="Proteomes" id="UP000619293">
    <property type="component" value="Unassembled WGS sequence"/>
</dbReference>